<evidence type="ECO:0000313" key="1">
    <source>
        <dbReference type="EMBL" id="SOD67962.1"/>
    </source>
</evidence>
<keyword evidence="2" id="KW-1185">Reference proteome</keyword>
<reference evidence="1 2" key="1">
    <citation type="submission" date="2017-09" db="EMBL/GenBank/DDBJ databases">
        <authorList>
            <person name="Ehlers B."/>
            <person name="Leendertz F.H."/>
        </authorList>
    </citation>
    <scope>NUCLEOTIDE SEQUENCE [LARGE SCALE GENOMIC DNA]</scope>
    <source>
        <strain evidence="1 2">DSM 16848</strain>
    </source>
</reference>
<organism evidence="1 2">
    <name type="scientific">Alysiella filiformis DSM 16848</name>
    <dbReference type="NCBI Taxonomy" id="1120981"/>
    <lineage>
        <taxon>Bacteria</taxon>
        <taxon>Pseudomonadati</taxon>
        <taxon>Pseudomonadota</taxon>
        <taxon>Betaproteobacteria</taxon>
        <taxon>Neisseriales</taxon>
        <taxon>Neisseriaceae</taxon>
        <taxon>Alysiella</taxon>
    </lineage>
</organism>
<dbReference type="Proteomes" id="UP000219669">
    <property type="component" value="Unassembled WGS sequence"/>
</dbReference>
<dbReference type="AlphaFoldDB" id="A0A286EAM7"/>
<proteinExistence type="predicted"/>
<name>A0A286EAM7_9NEIS</name>
<gene>
    <name evidence="1" type="ORF">SAMN02746062_01069</name>
</gene>
<protein>
    <submittedName>
        <fullName evidence="1">Uncharacterized protein</fullName>
    </submittedName>
</protein>
<sequence>MIFINQKMRLLNKDGVGINRHNMPFFQAAFKNRTSVGCNLLHHFPDKTWVWCNKLHPTWYPILYWIDDKKSSLNPILISFFKER</sequence>
<evidence type="ECO:0000313" key="2">
    <source>
        <dbReference type="Proteomes" id="UP000219669"/>
    </source>
</evidence>
<dbReference type="EMBL" id="OCNF01000007">
    <property type="protein sequence ID" value="SOD67962.1"/>
    <property type="molecule type" value="Genomic_DNA"/>
</dbReference>
<accession>A0A286EAM7</accession>